<dbReference type="InterPro" id="IPR038886">
    <property type="entry name" value="E3_SLX5/Rfp1"/>
</dbReference>
<dbReference type="Proteomes" id="UP000319663">
    <property type="component" value="Unassembled WGS sequence"/>
</dbReference>
<accession>A0A507QPG6</accession>
<reference evidence="2 3" key="1">
    <citation type="submission" date="2019-06" db="EMBL/GenBank/DDBJ databases">
        <title>Wine fermentation using esterase from Monascus purpureus.</title>
        <authorList>
            <person name="Geng C."/>
            <person name="Zhang Y."/>
        </authorList>
    </citation>
    <scope>NUCLEOTIDE SEQUENCE [LARGE SCALE GENOMIC DNA]</scope>
    <source>
        <strain evidence="2">HQ1</strain>
    </source>
</reference>
<dbReference type="AlphaFoldDB" id="A0A507QPG6"/>
<dbReference type="GO" id="GO:0033768">
    <property type="term" value="C:SUMO-targeted ubiquitin ligase complex"/>
    <property type="evidence" value="ECO:0007669"/>
    <property type="project" value="TreeGrafter"/>
</dbReference>
<proteinExistence type="predicted"/>
<name>A0A507QPG6_MONPU</name>
<evidence type="ECO:0000256" key="1">
    <source>
        <dbReference type="SAM" id="MobiDB-lite"/>
    </source>
</evidence>
<organism evidence="2 3">
    <name type="scientific">Monascus purpureus</name>
    <name type="common">Red mold</name>
    <name type="synonym">Monascus anka</name>
    <dbReference type="NCBI Taxonomy" id="5098"/>
    <lineage>
        <taxon>Eukaryota</taxon>
        <taxon>Fungi</taxon>
        <taxon>Dikarya</taxon>
        <taxon>Ascomycota</taxon>
        <taxon>Pezizomycotina</taxon>
        <taxon>Eurotiomycetes</taxon>
        <taxon>Eurotiomycetidae</taxon>
        <taxon>Eurotiales</taxon>
        <taxon>Aspergillaceae</taxon>
        <taxon>Monascus</taxon>
    </lineage>
</organism>
<evidence type="ECO:0000313" key="2">
    <source>
        <dbReference type="EMBL" id="TQB68994.1"/>
    </source>
</evidence>
<keyword evidence="3" id="KW-1185">Reference proteome</keyword>
<feature type="region of interest" description="Disordered" evidence="1">
    <location>
        <begin position="1"/>
        <end position="137"/>
    </location>
</feature>
<protein>
    <submittedName>
        <fullName evidence="2">Uncharacterized protein</fullName>
    </submittedName>
</protein>
<gene>
    <name evidence="2" type="ORF">MPDQ_002457</name>
</gene>
<feature type="region of interest" description="Disordered" evidence="1">
    <location>
        <begin position="264"/>
        <end position="289"/>
    </location>
</feature>
<evidence type="ECO:0000313" key="3">
    <source>
        <dbReference type="Proteomes" id="UP000319663"/>
    </source>
</evidence>
<dbReference type="EMBL" id="VIFY01000178">
    <property type="protein sequence ID" value="TQB68994.1"/>
    <property type="molecule type" value="Genomic_DNA"/>
</dbReference>
<dbReference type="PANTHER" id="PTHR28042:SF1">
    <property type="entry name" value="E3 UBIQUITIN-PROTEIN LIGASE COMPLEX SLX5-SLX8 SUBUNIT SLX5"/>
    <property type="match status" value="1"/>
</dbReference>
<sequence>MDDDSTIQFLAARSRKVRPYPTARLNNKGGGARSHRQLSDSDYSNSQPSWRERGETSSSSRRPNPHSDPHLSLPPLPPRYVGDGFDFRRPIMSRPHQMQEEVIDLTNEPDSPPRRTRHHDPQHSGATTPHRARPPRFGRNIMDDVVVDLEEETQAPINLSSSPEVQYMGGPRSPEVEFVRSTVRPAPLPRRPPTFISHTDILNMLRLRVPILPDREATIRQEVARRARNLPHRPPQEVETLWIDGPRSDLDLAVDLTFEFPDITPGFDSTRRPPSYKPPSPAPEGFTRNARDNDVVVCPNCDAELGVGDEIKKQIWVAKQCGHVRIVPVKVPAGWLTQLRSTAVNVPQIVH</sequence>
<dbReference type="PANTHER" id="PTHR28042">
    <property type="entry name" value="E3 UBIQUITIN-PROTEIN LIGASE COMPLEX SLX5-SLX8 SUBUNIT SLX5"/>
    <property type="match status" value="1"/>
</dbReference>
<comment type="caution">
    <text evidence="2">The sequence shown here is derived from an EMBL/GenBank/DDBJ whole genome shotgun (WGS) entry which is preliminary data.</text>
</comment>
<dbReference type="GO" id="GO:0004842">
    <property type="term" value="F:ubiquitin-protein transferase activity"/>
    <property type="evidence" value="ECO:0007669"/>
    <property type="project" value="TreeGrafter"/>
</dbReference>